<reference evidence="3 4" key="1">
    <citation type="submission" date="2018-09" db="EMBL/GenBank/DDBJ databases">
        <title>Complete genome sequence of Euzebya sp. DY32-46 isolated from seawater of Pacific Ocean.</title>
        <authorList>
            <person name="Xu L."/>
            <person name="Wu Y.-H."/>
            <person name="Xu X.-W."/>
        </authorList>
    </citation>
    <scope>NUCLEOTIDE SEQUENCE [LARGE SCALE GENOMIC DNA]</scope>
    <source>
        <strain evidence="3 4">DY32-46</strain>
    </source>
</reference>
<organism evidence="3 4">
    <name type="scientific">Euzebya pacifica</name>
    <dbReference type="NCBI Taxonomy" id="1608957"/>
    <lineage>
        <taxon>Bacteria</taxon>
        <taxon>Bacillati</taxon>
        <taxon>Actinomycetota</taxon>
        <taxon>Nitriliruptoria</taxon>
        <taxon>Euzebyales</taxon>
    </lineage>
</organism>
<dbReference type="InterPro" id="IPR020471">
    <property type="entry name" value="AKR"/>
</dbReference>
<dbReference type="EMBL" id="CP031165">
    <property type="protein sequence ID" value="AXV06431.1"/>
    <property type="molecule type" value="Genomic_DNA"/>
</dbReference>
<dbReference type="SUPFAM" id="SSF51430">
    <property type="entry name" value="NAD(P)-linked oxidoreductase"/>
    <property type="match status" value="1"/>
</dbReference>
<dbReference type="AlphaFoldDB" id="A0A346XW34"/>
<dbReference type="PRINTS" id="PR00069">
    <property type="entry name" value="ALDKETRDTASE"/>
</dbReference>
<dbReference type="InterPro" id="IPR036812">
    <property type="entry name" value="NAD(P)_OxRdtase_dom_sf"/>
</dbReference>
<dbReference type="GO" id="GO:0016491">
    <property type="term" value="F:oxidoreductase activity"/>
    <property type="evidence" value="ECO:0007669"/>
    <property type="project" value="UniProtKB-KW"/>
</dbReference>
<gene>
    <name evidence="3" type="ORF">DVS28_a1740</name>
</gene>
<dbReference type="CDD" id="cd19081">
    <property type="entry name" value="AKR_AKR9C1"/>
    <property type="match status" value="1"/>
</dbReference>
<dbReference type="Gene3D" id="3.20.20.100">
    <property type="entry name" value="NADP-dependent oxidoreductase domain"/>
    <property type="match status" value="1"/>
</dbReference>
<evidence type="ECO:0000256" key="1">
    <source>
        <dbReference type="ARBA" id="ARBA00023002"/>
    </source>
</evidence>
<dbReference type="InterPro" id="IPR023210">
    <property type="entry name" value="NADP_OxRdtase_dom"/>
</dbReference>
<name>A0A346XW34_9ACTN</name>
<accession>A0A346XW34</accession>
<evidence type="ECO:0000313" key="4">
    <source>
        <dbReference type="Proteomes" id="UP000264006"/>
    </source>
</evidence>
<feature type="domain" description="NADP-dependent oxidoreductase" evidence="2">
    <location>
        <begin position="13"/>
        <end position="329"/>
    </location>
</feature>
<sequence>MQLGRSGLFVSSVGLGTMQFGWSVDEAGSVEVMDTFVEMGGTFVDTADIYSAWAGRMGGPEQPGGVSEEIIGRWMKARGNRDRIVVATKVRGAMGVNFSEGRSTVHQREGLSRQWIQQACEDSLRRLQVDHIDLYQAHWIDPLVPIEETLGAFTDLVRQGKVRYIGCSNHSAWRIVEALWAADRHGLERYVSLQPEYNLLSPNRGDVERELAPMCERYGIGVVPYSPLAGGLLTGKYRRGEDLPDSVRAEENAEQKVTDGTWDIIETLVEVAERNDISPATAAIAWQQSKSFVTAPIVGANRPSQLKGTLTGLDKGLPADDLAELDRVSDFHMPRYASED</sequence>
<dbReference type="KEGG" id="euz:DVS28_a1740"/>
<dbReference type="Proteomes" id="UP000264006">
    <property type="component" value="Chromosome"/>
</dbReference>
<dbReference type="Pfam" id="PF00248">
    <property type="entry name" value="Aldo_ket_red"/>
    <property type="match status" value="1"/>
</dbReference>
<protein>
    <submittedName>
        <fullName evidence="3">Oxidoreductase</fullName>
    </submittedName>
</protein>
<dbReference type="FunFam" id="3.20.20.100:FF:000004">
    <property type="entry name" value="Oxidoreductase, aldo/keto reductase"/>
    <property type="match status" value="1"/>
</dbReference>
<evidence type="ECO:0000259" key="2">
    <source>
        <dbReference type="Pfam" id="PF00248"/>
    </source>
</evidence>
<dbReference type="PANTHER" id="PTHR43364">
    <property type="entry name" value="NADH-SPECIFIC METHYLGLYOXAL REDUCTASE-RELATED"/>
    <property type="match status" value="1"/>
</dbReference>
<dbReference type="InterPro" id="IPR050523">
    <property type="entry name" value="AKR_Detox_Biosynth"/>
</dbReference>
<dbReference type="GO" id="GO:0005829">
    <property type="term" value="C:cytosol"/>
    <property type="evidence" value="ECO:0007669"/>
    <property type="project" value="UniProtKB-ARBA"/>
</dbReference>
<keyword evidence="4" id="KW-1185">Reference proteome</keyword>
<dbReference type="PANTHER" id="PTHR43364:SF6">
    <property type="entry name" value="OXIDOREDUCTASE-RELATED"/>
    <property type="match status" value="1"/>
</dbReference>
<proteinExistence type="predicted"/>
<evidence type="ECO:0000313" key="3">
    <source>
        <dbReference type="EMBL" id="AXV06431.1"/>
    </source>
</evidence>
<keyword evidence="1" id="KW-0560">Oxidoreductase</keyword>